<evidence type="ECO:0000313" key="9">
    <source>
        <dbReference type="Proteomes" id="UP000824151"/>
    </source>
</evidence>
<dbReference type="GO" id="GO:0005886">
    <property type="term" value="C:plasma membrane"/>
    <property type="evidence" value="ECO:0007669"/>
    <property type="project" value="UniProtKB-SubCell"/>
</dbReference>
<keyword evidence="4 6" id="KW-1133">Transmembrane helix</keyword>
<keyword evidence="5 6" id="KW-0472">Membrane</keyword>
<evidence type="ECO:0000256" key="3">
    <source>
        <dbReference type="ARBA" id="ARBA00022692"/>
    </source>
</evidence>
<dbReference type="AlphaFoldDB" id="A0A9D1UU63"/>
<evidence type="ECO:0000256" key="4">
    <source>
        <dbReference type="ARBA" id="ARBA00022989"/>
    </source>
</evidence>
<evidence type="ECO:0000256" key="5">
    <source>
        <dbReference type="ARBA" id="ARBA00023136"/>
    </source>
</evidence>
<feature type="domain" description="Cardiolipin synthase N-terminal" evidence="7">
    <location>
        <begin position="28"/>
        <end position="66"/>
    </location>
</feature>
<dbReference type="Pfam" id="PF13396">
    <property type="entry name" value="PLDc_N"/>
    <property type="match status" value="1"/>
</dbReference>
<reference evidence="8" key="1">
    <citation type="journal article" date="2021" name="PeerJ">
        <title>Extensive microbial diversity within the chicken gut microbiome revealed by metagenomics and culture.</title>
        <authorList>
            <person name="Gilroy R."/>
            <person name="Ravi A."/>
            <person name="Getino M."/>
            <person name="Pursley I."/>
            <person name="Horton D.L."/>
            <person name="Alikhan N.F."/>
            <person name="Baker D."/>
            <person name="Gharbi K."/>
            <person name="Hall N."/>
            <person name="Watson M."/>
            <person name="Adriaenssens E.M."/>
            <person name="Foster-Nyarko E."/>
            <person name="Jarju S."/>
            <person name="Secka A."/>
            <person name="Antonio M."/>
            <person name="Oren A."/>
            <person name="Chaudhuri R.R."/>
            <person name="La Ragione R."/>
            <person name="Hildebrand F."/>
            <person name="Pallen M.J."/>
        </authorList>
    </citation>
    <scope>NUCLEOTIDE SEQUENCE</scope>
    <source>
        <strain evidence="8">ChiHejej3B27-3195</strain>
    </source>
</reference>
<keyword evidence="3 6" id="KW-0812">Transmembrane</keyword>
<name>A0A9D1UU63_9MICC</name>
<reference evidence="8" key="2">
    <citation type="submission" date="2021-04" db="EMBL/GenBank/DDBJ databases">
        <authorList>
            <person name="Gilroy R."/>
        </authorList>
    </citation>
    <scope>NUCLEOTIDE SEQUENCE</scope>
    <source>
        <strain evidence="8">ChiHejej3B27-3195</strain>
    </source>
</reference>
<comment type="caution">
    <text evidence="8">The sequence shown here is derived from an EMBL/GenBank/DDBJ whole genome shotgun (WGS) entry which is preliminary data.</text>
</comment>
<feature type="transmembrane region" description="Helical" evidence="6">
    <location>
        <begin position="17"/>
        <end position="36"/>
    </location>
</feature>
<evidence type="ECO:0000256" key="1">
    <source>
        <dbReference type="ARBA" id="ARBA00004651"/>
    </source>
</evidence>
<proteinExistence type="predicted"/>
<sequence length="86" mass="9591">MVTTTLTTLAADPQSPWLWALAVVSIGLLIAALIVLVRDRELPPQRGLIWAIIVFLLPLFGPAAYLGWEVLKRRQLRRDRETDGTG</sequence>
<evidence type="ECO:0000256" key="6">
    <source>
        <dbReference type="SAM" id="Phobius"/>
    </source>
</evidence>
<gene>
    <name evidence="8" type="ORF">H9871_10115</name>
</gene>
<keyword evidence="2" id="KW-1003">Cell membrane</keyword>
<dbReference type="EMBL" id="DXGD01000373">
    <property type="protein sequence ID" value="HIX00484.1"/>
    <property type="molecule type" value="Genomic_DNA"/>
</dbReference>
<feature type="transmembrane region" description="Helical" evidence="6">
    <location>
        <begin position="48"/>
        <end position="68"/>
    </location>
</feature>
<organism evidence="8 9">
    <name type="scientific">Candidatus Nesterenkonia stercoripullorum</name>
    <dbReference type="NCBI Taxonomy" id="2838701"/>
    <lineage>
        <taxon>Bacteria</taxon>
        <taxon>Bacillati</taxon>
        <taxon>Actinomycetota</taxon>
        <taxon>Actinomycetes</taxon>
        <taxon>Micrococcales</taxon>
        <taxon>Micrococcaceae</taxon>
        <taxon>Nesterenkonia</taxon>
    </lineage>
</organism>
<evidence type="ECO:0000313" key="8">
    <source>
        <dbReference type="EMBL" id="HIX00484.1"/>
    </source>
</evidence>
<protein>
    <submittedName>
        <fullName evidence="8">PLD nuclease N-terminal domain-containing protein</fullName>
    </submittedName>
</protein>
<evidence type="ECO:0000259" key="7">
    <source>
        <dbReference type="Pfam" id="PF13396"/>
    </source>
</evidence>
<comment type="subcellular location">
    <subcellularLocation>
        <location evidence="1">Cell membrane</location>
        <topology evidence="1">Multi-pass membrane protein</topology>
    </subcellularLocation>
</comment>
<evidence type="ECO:0000256" key="2">
    <source>
        <dbReference type="ARBA" id="ARBA00022475"/>
    </source>
</evidence>
<dbReference type="Proteomes" id="UP000824151">
    <property type="component" value="Unassembled WGS sequence"/>
</dbReference>
<accession>A0A9D1UU63</accession>
<dbReference type="InterPro" id="IPR027379">
    <property type="entry name" value="CLS_N"/>
</dbReference>